<gene>
    <name evidence="1" type="ORF">NW74_00160</name>
</gene>
<dbReference type="EMBL" id="CP009761">
    <property type="protein sequence ID" value="AIZ35898.1"/>
    <property type="molecule type" value="Genomic_DNA"/>
</dbReference>
<dbReference type="KEGG" id="pmic:NW74_00160"/>
<dbReference type="InterPro" id="IPR036986">
    <property type="entry name" value="S4_RNA-bd_sf"/>
</dbReference>
<sequence length="73" mass="8232">MEEIIIDTEFIKLDSLLKYAAVVQTGADAKFFISEGLVLVDGEVETRRGRKIYDGMTVKVLADEEVNLIVKKR</sequence>
<dbReference type="STRING" id="33033.NW74_00160"/>
<dbReference type="OrthoDB" id="9811532at2"/>
<dbReference type="Gene3D" id="3.10.290.10">
    <property type="entry name" value="RNA-binding S4 domain"/>
    <property type="match status" value="1"/>
</dbReference>
<dbReference type="RefSeq" id="WP_041953170.1">
    <property type="nucleotide sequence ID" value="NZ_CAJPUJ010000120.1"/>
</dbReference>
<dbReference type="CDD" id="cd00165">
    <property type="entry name" value="S4"/>
    <property type="match status" value="1"/>
</dbReference>
<dbReference type="Pfam" id="PF13275">
    <property type="entry name" value="S4_2"/>
    <property type="match status" value="1"/>
</dbReference>
<dbReference type="PROSITE" id="PS50889">
    <property type="entry name" value="S4"/>
    <property type="match status" value="1"/>
</dbReference>
<accession>A0A0B4RZH4</accession>
<dbReference type="SUPFAM" id="SSF55174">
    <property type="entry name" value="Alpha-L RNA-binding motif"/>
    <property type="match status" value="1"/>
</dbReference>
<name>A0A0B4RZH4_9FIRM</name>
<protein>
    <submittedName>
        <fullName evidence="1">RNA-binding protein S4</fullName>
    </submittedName>
</protein>
<organism evidence="1 2">
    <name type="scientific">Parvimonas micra</name>
    <dbReference type="NCBI Taxonomy" id="33033"/>
    <lineage>
        <taxon>Bacteria</taxon>
        <taxon>Bacillati</taxon>
        <taxon>Bacillota</taxon>
        <taxon>Tissierellia</taxon>
        <taxon>Tissierellales</taxon>
        <taxon>Peptoniphilaceae</taxon>
        <taxon>Parvimonas</taxon>
    </lineage>
</organism>
<reference evidence="1 2" key="1">
    <citation type="submission" date="2014-10" db="EMBL/GenBank/DDBJ databases">
        <title>Complete genome sequence of Parvimonas micra KCOM 1535 (= ChDC B708).</title>
        <authorList>
            <person name="Kook J.-K."/>
            <person name="Park S.-N."/>
            <person name="Lim Y.K."/>
            <person name="Roh H."/>
        </authorList>
    </citation>
    <scope>NUCLEOTIDE SEQUENCE [LARGE SCALE GENOMIC DNA]</scope>
    <source>
        <strain evidence="2">KCOM 1535 / ChDC B708</strain>
    </source>
</reference>
<keyword evidence="2" id="KW-1185">Reference proteome</keyword>
<dbReference type="GO" id="GO:0003723">
    <property type="term" value="F:RNA binding"/>
    <property type="evidence" value="ECO:0007669"/>
    <property type="project" value="InterPro"/>
</dbReference>
<dbReference type="Proteomes" id="UP000031386">
    <property type="component" value="Chromosome"/>
</dbReference>
<evidence type="ECO:0000313" key="1">
    <source>
        <dbReference type="EMBL" id="AIZ35898.1"/>
    </source>
</evidence>
<dbReference type="AlphaFoldDB" id="A0A0B4RZH4"/>
<proteinExistence type="predicted"/>
<evidence type="ECO:0000313" key="2">
    <source>
        <dbReference type="Proteomes" id="UP000031386"/>
    </source>
</evidence>